<dbReference type="InterPro" id="IPR015660">
    <property type="entry name" value="MASH1/Ascl1a-like"/>
</dbReference>
<sequence length="234" mass="26599">MLLVDPSSECSNPVKVDKLHHRHKRSGYLNCNGEGDKNNDNNKKTKIVHREVERQRRQEMATLYSTLRSLVPHEYLKGKRSISDHMNEAANYVKHQQTKIKELVEERDKLQKMSNSTSDTKKECSSFPNFVNVQASFAGVEIIISSGSRDRGLALSWLLVVLVEEGLSVASCISTKANEITFHTIQAEVINPDDFDLCGLQHKLINLSHSPVPKYLMNHRDYIDLSLAYSRSHP</sequence>
<evidence type="ECO:0000259" key="6">
    <source>
        <dbReference type="PROSITE" id="PS50888"/>
    </source>
</evidence>
<dbReference type="GO" id="GO:0000977">
    <property type="term" value="F:RNA polymerase II transcription regulatory region sequence-specific DNA binding"/>
    <property type="evidence" value="ECO:0007669"/>
    <property type="project" value="TreeGrafter"/>
</dbReference>
<dbReference type="Gene3D" id="4.10.280.10">
    <property type="entry name" value="Helix-loop-helix DNA-binding domain"/>
    <property type="match status" value="1"/>
</dbReference>
<feature type="domain" description="BHLH" evidence="6">
    <location>
        <begin position="44"/>
        <end position="96"/>
    </location>
</feature>
<dbReference type="PANTHER" id="PTHR13935">
    <property type="entry name" value="ACHAETE-SCUTE TRANSCRIPTION FACTOR-RELATED"/>
    <property type="match status" value="1"/>
</dbReference>
<evidence type="ECO:0000256" key="2">
    <source>
        <dbReference type="ARBA" id="ARBA00023015"/>
    </source>
</evidence>
<dbReference type="InterPro" id="IPR011598">
    <property type="entry name" value="bHLH_dom"/>
</dbReference>
<dbReference type="SUPFAM" id="SSF47459">
    <property type="entry name" value="HLH, helix-loop-helix DNA-binding domain"/>
    <property type="match status" value="1"/>
</dbReference>
<comment type="subunit">
    <text evidence="1">Homodimer.</text>
</comment>
<dbReference type="AlphaFoldDB" id="A0A2G5CXW4"/>
<organism evidence="7 8">
    <name type="scientific">Aquilegia coerulea</name>
    <name type="common">Rocky mountain columbine</name>
    <dbReference type="NCBI Taxonomy" id="218851"/>
    <lineage>
        <taxon>Eukaryota</taxon>
        <taxon>Viridiplantae</taxon>
        <taxon>Streptophyta</taxon>
        <taxon>Embryophyta</taxon>
        <taxon>Tracheophyta</taxon>
        <taxon>Spermatophyta</taxon>
        <taxon>Magnoliopsida</taxon>
        <taxon>Ranunculales</taxon>
        <taxon>Ranunculaceae</taxon>
        <taxon>Thalictroideae</taxon>
        <taxon>Aquilegia</taxon>
    </lineage>
</organism>
<keyword evidence="2" id="KW-0805">Transcription regulation</keyword>
<accession>A0A2G5CXW4</accession>
<dbReference type="GO" id="GO:0090575">
    <property type="term" value="C:RNA polymerase II transcription regulator complex"/>
    <property type="evidence" value="ECO:0007669"/>
    <property type="project" value="TreeGrafter"/>
</dbReference>
<evidence type="ECO:0000313" key="8">
    <source>
        <dbReference type="Proteomes" id="UP000230069"/>
    </source>
</evidence>
<dbReference type="FunFam" id="4.10.280.10:FF:000085">
    <property type="entry name" value="Transcription factor bHLH126"/>
    <property type="match status" value="1"/>
</dbReference>
<dbReference type="PROSITE" id="PS50888">
    <property type="entry name" value="BHLH"/>
    <property type="match status" value="1"/>
</dbReference>
<evidence type="ECO:0000256" key="1">
    <source>
        <dbReference type="ARBA" id="ARBA00011738"/>
    </source>
</evidence>
<keyword evidence="3" id="KW-0238">DNA-binding</keyword>
<keyword evidence="4" id="KW-0804">Transcription</keyword>
<dbReference type="PANTHER" id="PTHR13935:SF155">
    <property type="entry name" value="TRANSCRIPTION FACTOR BHLH120-LIKE"/>
    <property type="match status" value="1"/>
</dbReference>
<dbReference type="FunCoup" id="A0A2G5CXW4">
    <property type="interactions" value="68"/>
</dbReference>
<gene>
    <name evidence="7" type="ORF">AQUCO_03500249v1</name>
</gene>
<proteinExistence type="predicted"/>
<dbReference type="InterPro" id="IPR036638">
    <property type="entry name" value="HLH_DNA-bd_sf"/>
</dbReference>
<dbReference type="InParanoid" id="A0A2G5CXW4"/>
<dbReference type="STRING" id="218851.A0A2G5CXW4"/>
<dbReference type="Proteomes" id="UP000230069">
    <property type="component" value="Unassembled WGS sequence"/>
</dbReference>
<dbReference type="GO" id="GO:0046983">
    <property type="term" value="F:protein dimerization activity"/>
    <property type="evidence" value="ECO:0007669"/>
    <property type="project" value="InterPro"/>
</dbReference>
<evidence type="ECO:0000256" key="3">
    <source>
        <dbReference type="ARBA" id="ARBA00023125"/>
    </source>
</evidence>
<keyword evidence="8" id="KW-1185">Reference proteome</keyword>
<dbReference type="SMART" id="SM00353">
    <property type="entry name" value="HLH"/>
    <property type="match status" value="1"/>
</dbReference>
<reference evidence="7 8" key="1">
    <citation type="submission" date="2017-09" db="EMBL/GenBank/DDBJ databases">
        <title>WGS assembly of Aquilegia coerulea Goldsmith.</title>
        <authorList>
            <person name="Hodges S."/>
            <person name="Kramer E."/>
            <person name="Nordborg M."/>
            <person name="Tomkins J."/>
            <person name="Borevitz J."/>
            <person name="Derieg N."/>
            <person name="Yan J."/>
            <person name="Mihaltcheva S."/>
            <person name="Hayes R.D."/>
            <person name="Rokhsar D."/>
        </authorList>
    </citation>
    <scope>NUCLEOTIDE SEQUENCE [LARGE SCALE GENOMIC DNA]</scope>
    <source>
        <strain evidence="8">cv. Goldsmith</strain>
    </source>
</reference>
<dbReference type="CDD" id="cd18914">
    <property type="entry name" value="bHLH_AtORG2_like"/>
    <property type="match status" value="1"/>
</dbReference>
<dbReference type="Pfam" id="PF00010">
    <property type="entry name" value="HLH"/>
    <property type="match status" value="1"/>
</dbReference>
<evidence type="ECO:0000256" key="5">
    <source>
        <dbReference type="ARBA" id="ARBA00023242"/>
    </source>
</evidence>
<dbReference type="EMBL" id="KZ305052">
    <property type="protein sequence ID" value="PIA35757.1"/>
    <property type="molecule type" value="Genomic_DNA"/>
</dbReference>
<name>A0A2G5CXW4_AQUCA</name>
<evidence type="ECO:0000256" key="4">
    <source>
        <dbReference type="ARBA" id="ARBA00023163"/>
    </source>
</evidence>
<protein>
    <recommendedName>
        <fullName evidence="6">BHLH domain-containing protein</fullName>
    </recommendedName>
</protein>
<dbReference type="GO" id="GO:0000981">
    <property type="term" value="F:DNA-binding transcription factor activity, RNA polymerase II-specific"/>
    <property type="evidence" value="ECO:0007669"/>
    <property type="project" value="TreeGrafter"/>
</dbReference>
<dbReference type="OrthoDB" id="1935281at2759"/>
<keyword evidence="5" id="KW-0539">Nucleus</keyword>
<evidence type="ECO:0000313" key="7">
    <source>
        <dbReference type="EMBL" id="PIA35757.1"/>
    </source>
</evidence>